<dbReference type="AlphaFoldDB" id="L9XXS9"/>
<protein>
    <submittedName>
        <fullName evidence="2">Methyltransferase type 11</fullName>
    </submittedName>
</protein>
<dbReference type="InterPro" id="IPR029063">
    <property type="entry name" value="SAM-dependent_MTases_sf"/>
</dbReference>
<comment type="caution">
    <text evidence="2">The sequence shown here is derived from an EMBL/GenBank/DDBJ whole genome shotgun (WGS) entry which is preliminary data.</text>
</comment>
<sequence>MIAGLLGLALLAGLGYALRWRSNPSPCPYAQRHAINFPRPVITRSRLRDVLQPRSGERLLEVGPGTGYYTGMAAQAIEPSGTLHAVDVQSEMVEHLRTRMRREGTQNVEPIRGDARSLPYPDDAFDAAYLVLVLGEIPDQERALDELERVLKPDGRLVVGESLPDPHFVGFEGLRRRVERRGLAFDARVGTRAGYFVRFDVSPSGEPTDSVE</sequence>
<dbReference type="Pfam" id="PF08241">
    <property type="entry name" value="Methyltransf_11"/>
    <property type="match status" value="1"/>
</dbReference>
<gene>
    <name evidence="2" type="ORF">C489_13171</name>
</gene>
<dbReference type="PANTHER" id="PTHR42912">
    <property type="entry name" value="METHYLTRANSFERASE"/>
    <property type="match status" value="1"/>
</dbReference>
<dbReference type="STRING" id="1227496.C489_13171"/>
<evidence type="ECO:0000259" key="1">
    <source>
        <dbReference type="Pfam" id="PF08241"/>
    </source>
</evidence>
<dbReference type="InterPro" id="IPR050508">
    <property type="entry name" value="Methyltransf_Superfamily"/>
</dbReference>
<accession>L9XXS9</accession>
<dbReference type="Gene3D" id="3.40.50.150">
    <property type="entry name" value="Vaccinia Virus protein VP39"/>
    <property type="match status" value="1"/>
</dbReference>
<keyword evidence="3" id="KW-1185">Reference proteome</keyword>
<dbReference type="PANTHER" id="PTHR42912:SF93">
    <property type="entry name" value="N6-ADENOSINE-METHYLTRANSFERASE TMT1A"/>
    <property type="match status" value="1"/>
</dbReference>
<organism evidence="2 3">
    <name type="scientific">Natrinema versiforme JCM 10478</name>
    <dbReference type="NCBI Taxonomy" id="1227496"/>
    <lineage>
        <taxon>Archaea</taxon>
        <taxon>Methanobacteriati</taxon>
        <taxon>Methanobacteriota</taxon>
        <taxon>Stenosarchaea group</taxon>
        <taxon>Halobacteria</taxon>
        <taxon>Halobacteriales</taxon>
        <taxon>Natrialbaceae</taxon>
        <taxon>Natrinema</taxon>
    </lineage>
</organism>
<dbReference type="SUPFAM" id="SSF53335">
    <property type="entry name" value="S-adenosyl-L-methionine-dependent methyltransferases"/>
    <property type="match status" value="1"/>
</dbReference>
<dbReference type="GO" id="GO:0032259">
    <property type="term" value="P:methylation"/>
    <property type="evidence" value="ECO:0007669"/>
    <property type="project" value="UniProtKB-KW"/>
</dbReference>
<evidence type="ECO:0000313" key="3">
    <source>
        <dbReference type="Proteomes" id="UP000011632"/>
    </source>
</evidence>
<dbReference type="Proteomes" id="UP000011632">
    <property type="component" value="Unassembled WGS sequence"/>
</dbReference>
<dbReference type="EMBL" id="AOID01000036">
    <property type="protein sequence ID" value="ELY66312.1"/>
    <property type="molecule type" value="Genomic_DNA"/>
</dbReference>
<keyword evidence="2" id="KW-0808">Transferase</keyword>
<proteinExistence type="predicted"/>
<dbReference type="PATRIC" id="fig|1227496.3.peg.2654"/>
<name>L9XXS9_9EURY</name>
<keyword evidence="2" id="KW-0489">Methyltransferase</keyword>
<dbReference type="CDD" id="cd02440">
    <property type="entry name" value="AdoMet_MTases"/>
    <property type="match status" value="1"/>
</dbReference>
<evidence type="ECO:0000313" key="2">
    <source>
        <dbReference type="EMBL" id="ELY66312.1"/>
    </source>
</evidence>
<dbReference type="GO" id="GO:0008757">
    <property type="term" value="F:S-adenosylmethionine-dependent methyltransferase activity"/>
    <property type="evidence" value="ECO:0007669"/>
    <property type="project" value="InterPro"/>
</dbReference>
<feature type="domain" description="Methyltransferase type 11" evidence="1">
    <location>
        <begin position="60"/>
        <end position="159"/>
    </location>
</feature>
<reference evidence="2 3" key="1">
    <citation type="journal article" date="2014" name="PLoS Genet.">
        <title>Phylogenetically driven sequencing of extremely halophilic archaea reveals strategies for static and dynamic osmo-response.</title>
        <authorList>
            <person name="Becker E.A."/>
            <person name="Seitzer P.M."/>
            <person name="Tritt A."/>
            <person name="Larsen D."/>
            <person name="Krusor M."/>
            <person name="Yao A.I."/>
            <person name="Wu D."/>
            <person name="Madern D."/>
            <person name="Eisen J.A."/>
            <person name="Darling A.E."/>
            <person name="Facciotti M.T."/>
        </authorList>
    </citation>
    <scope>NUCLEOTIDE SEQUENCE [LARGE SCALE GENOMIC DNA]</scope>
    <source>
        <strain evidence="2 3">JCM 10478</strain>
    </source>
</reference>
<dbReference type="InterPro" id="IPR013216">
    <property type="entry name" value="Methyltransf_11"/>
</dbReference>